<protein>
    <recommendedName>
        <fullName evidence="10">ATP synthase subunit d, mitochondrial</fullName>
    </recommendedName>
</protein>
<dbReference type="InterPro" id="IPR008689">
    <property type="entry name" value="ATP_synth_F0_dsu_mt"/>
</dbReference>
<dbReference type="Gene3D" id="6.10.280.70">
    <property type="match status" value="1"/>
</dbReference>
<keyword evidence="4" id="KW-0138">CF(0)</keyword>
<organism evidence="12 13">
    <name type="scientific">Meganyctiphanes norvegica</name>
    <name type="common">Northern krill</name>
    <name type="synonym">Thysanopoda norvegica</name>
    <dbReference type="NCBI Taxonomy" id="48144"/>
    <lineage>
        <taxon>Eukaryota</taxon>
        <taxon>Metazoa</taxon>
        <taxon>Ecdysozoa</taxon>
        <taxon>Arthropoda</taxon>
        <taxon>Crustacea</taxon>
        <taxon>Multicrustacea</taxon>
        <taxon>Malacostraca</taxon>
        <taxon>Eumalacostraca</taxon>
        <taxon>Eucarida</taxon>
        <taxon>Euphausiacea</taxon>
        <taxon>Euphausiidae</taxon>
        <taxon>Meganyctiphanes</taxon>
    </lineage>
</organism>
<evidence type="ECO:0000256" key="10">
    <source>
        <dbReference type="PIRNR" id="PIRNR005514"/>
    </source>
</evidence>
<keyword evidence="5 10" id="KW-0375">Hydrogen ion transport</keyword>
<evidence type="ECO:0000256" key="5">
    <source>
        <dbReference type="ARBA" id="ARBA00022781"/>
    </source>
</evidence>
<gene>
    <name evidence="12" type="ORF">MNOR_LOCUS3988</name>
</gene>
<dbReference type="PANTHER" id="PTHR12700">
    <property type="entry name" value="ATP SYNTHASE SUBUNIT D, MITOCHONDRIAL"/>
    <property type="match status" value="1"/>
</dbReference>
<keyword evidence="8 10" id="KW-0496">Mitochondrion</keyword>
<evidence type="ECO:0000256" key="9">
    <source>
        <dbReference type="ARBA" id="ARBA00023136"/>
    </source>
</evidence>
<keyword evidence="13" id="KW-1185">Reference proteome</keyword>
<accession>A0AAV2PW61</accession>
<sequence length="174" mass="18763">MAARRIAASAINWGEFAARVPANQKGAFNAFKGKSEAHLRAVLTKPEALPAIDFSAYAARISVPGMVESFQKQYESIAIPYPEDTVSGAIDEQEAAAAVEVKEFVAESAARIGTLEGDLAHWSGMIPYDQMTMEEWAVAFPEQTISVDNPSMWPHKPEDQPGYVAPDAAAEAAH</sequence>
<comment type="caution">
    <text evidence="12">The sequence shown here is derived from an EMBL/GenBank/DDBJ whole genome shotgun (WGS) entry which is preliminary data.</text>
</comment>
<evidence type="ECO:0000256" key="11">
    <source>
        <dbReference type="SAM" id="MobiDB-lite"/>
    </source>
</evidence>
<comment type="function">
    <text evidence="10">Mitochondrial membrane ATP synthase (F(1)F(0) ATP synthase or Complex V) produces ATP from ADP in the presence of a proton gradient across the membrane which is generated by electron transport complexes of the respiratory chain. F-type ATPases consist of two structural domains, F(1) - containing the extramembraneous catalytic core, and F(0) - containing the membrane proton channel, linked together by a central stalk and a peripheral stalk. During catalysis, ATP synthesis in the catalytic domain of F(1) is coupled via a rotary mechanism of the central stalk subunits to proton translocation.</text>
</comment>
<evidence type="ECO:0000256" key="8">
    <source>
        <dbReference type="ARBA" id="ARBA00023128"/>
    </source>
</evidence>
<comment type="subcellular location">
    <subcellularLocation>
        <location evidence="1 10">Mitochondrion inner membrane</location>
    </subcellularLocation>
</comment>
<keyword evidence="9 10" id="KW-0472">Membrane</keyword>
<evidence type="ECO:0000256" key="3">
    <source>
        <dbReference type="ARBA" id="ARBA00022448"/>
    </source>
</evidence>
<dbReference type="AlphaFoldDB" id="A0AAV2PW61"/>
<feature type="region of interest" description="Disordered" evidence="11">
    <location>
        <begin position="152"/>
        <end position="174"/>
    </location>
</feature>
<evidence type="ECO:0000256" key="6">
    <source>
        <dbReference type="ARBA" id="ARBA00022792"/>
    </source>
</evidence>
<keyword evidence="3 10" id="KW-0813">Transport</keyword>
<evidence type="ECO:0000256" key="2">
    <source>
        <dbReference type="ARBA" id="ARBA00006842"/>
    </source>
</evidence>
<dbReference type="Proteomes" id="UP001497623">
    <property type="component" value="Unassembled WGS sequence"/>
</dbReference>
<comment type="similarity">
    <text evidence="2 10">Belongs to the ATPase d subunit family.</text>
</comment>
<keyword evidence="6 10" id="KW-0999">Mitochondrion inner membrane</keyword>
<dbReference type="InterPro" id="IPR036228">
    <property type="entry name" value="ATP_synth_F0_dsu_sf_mt"/>
</dbReference>
<keyword evidence="7 10" id="KW-0406">Ion transport</keyword>
<dbReference type="Pfam" id="PF05873">
    <property type="entry name" value="Mt_ATP-synt_D"/>
    <property type="match status" value="1"/>
</dbReference>
<evidence type="ECO:0000313" key="12">
    <source>
        <dbReference type="EMBL" id="CAL4064339.1"/>
    </source>
</evidence>
<reference evidence="12 13" key="1">
    <citation type="submission" date="2024-05" db="EMBL/GenBank/DDBJ databases">
        <authorList>
            <person name="Wallberg A."/>
        </authorList>
    </citation>
    <scope>NUCLEOTIDE SEQUENCE [LARGE SCALE GENOMIC DNA]</scope>
</reference>
<dbReference type="SUPFAM" id="SSF161065">
    <property type="entry name" value="ATP synthase D chain-like"/>
    <property type="match status" value="1"/>
</dbReference>
<dbReference type="GO" id="GO:0005743">
    <property type="term" value="C:mitochondrial inner membrane"/>
    <property type="evidence" value="ECO:0007669"/>
    <property type="project" value="UniProtKB-SubCell"/>
</dbReference>
<dbReference type="PIRSF" id="PIRSF005514">
    <property type="entry name" value="ATPase_F0_D_mt"/>
    <property type="match status" value="1"/>
</dbReference>
<evidence type="ECO:0000256" key="4">
    <source>
        <dbReference type="ARBA" id="ARBA00022547"/>
    </source>
</evidence>
<evidence type="ECO:0000256" key="7">
    <source>
        <dbReference type="ARBA" id="ARBA00023065"/>
    </source>
</evidence>
<evidence type="ECO:0000256" key="1">
    <source>
        <dbReference type="ARBA" id="ARBA00004273"/>
    </source>
</evidence>
<proteinExistence type="inferred from homology"/>
<dbReference type="GO" id="GO:0015986">
    <property type="term" value="P:proton motive force-driven ATP synthesis"/>
    <property type="evidence" value="ECO:0007669"/>
    <property type="project" value="UniProtKB-UniRule"/>
</dbReference>
<dbReference type="EMBL" id="CAXKWB010001428">
    <property type="protein sequence ID" value="CAL4064339.1"/>
    <property type="molecule type" value="Genomic_DNA"/>
</dbReference>
<evidence type="ECO:0000313" key="13">
    <source>
        <dbReference type="Proteomes" id="UP001497623"/>
    </source>
</evidence>
<dbReference type="GO" id="GO:0015078">
    <property type="term" value="F:proton transmembrane transporter activity"/>
    <property type="evidence" value="ECO:0007669"/>
    <property type="project" value="InterPro"/>
</dbReference>
<name>A0AAV2PW61_MEGNR</name>
<dbReference type="GO" id="GO:0045259">
    <property type="term" value="C:proton-transporting ATP synthase complex"/>
    <property type="evidence" value="ECO:0007669"/>
    <property type="project" value="UniProtKB-KW"/>
</dbReference>